<organism evidence="1 2">
    <name type="scientific">Paraphaeosphaeria minitans</name>
    <dbReference type="NCBI Taxonomy" id="565426"/>
    <lineage>
        <taxon>Eukaryota</taxon>
        <taxon>Fungi</taxon>
        <taxon>Dikarya</taxon>
        <taxon>Ascomycota</taxon>
        <taxon>Pezizomycotina</taxon>
        <taxon>Dothideomycetes</taxon>
        <taxon>Pleosporomycetidae</taxon>
        <taxon>Pleosporales</taxon>
        <taxon>Massarineae</taxon>
        <taxon>Didymosphaeriaceae</taxon>
        <taxon>Paraphaeosphaeria</taxon>
    </lineage>
</organism>
<sequence>MFFLRRLVSTTKLPIRTSTSPVLSPGMLDMGSYAYLWRIKDQFLGAPFPECYAGPEFFTLGAGEQRRRLELCEKRRRDEYWYLWRAWWRNFKWDVLVFLGLRPY</sequence>
<comment type="caution">
    <text evidence="1">The sequence shown here is derived from an EMBL/GenBank/DDBJ whole genome shotgun (WGS) entry which is preliminary data.</text>
</comment>
<accession>A0A9P6KSY3</accession>
<evidence type="ECO:0000313" key="2">
    <source>
        <dbReference type="Proteomes" id="UP000756921"/>
    </source>
</evidence>
<evidence type="ECO:0000313" key="1">
    <source>
        <dbReference type="EMBL" id="KAF9737710.1"/>
    </source>
</evidence>
<gene>
    <name evidence="1" type="ORF">PMIN01_05489</name>
</gene>
<protein>
    <submittedName>
        <fullName evidence="1">Uncharacterized protein</fullName>
    </submittedName>
</protein>
<dbReference type="Proteomes" id="UP000756921">
    <property type="component" value="Unassembled WGS sequence"/>
</dbReference>
<name>A0A9P6KSY3_9PLEO</name>
<dbReference type="OrthoDB" id="10456089at2759"/>
<proteinExistence type="predicted"/>
<reference evidence="1" key="1">
    <citation type="journal article" date="2020" name="Mol. Plant Microbe Interact.">
        <title>Genome Sequence of the Biocontrol Agent Coniothyrium minitans strain Conio (IMI 134523).</title>
        <authorList>
            <person name="Patel D."/>
            <person name="Shittu T.A."/>
            <person name="Baroncelli R."/>
            <person name="Muthumeenakshi S."/>
            <person name="Osborne T.H."/>
            <person name="Janganan T.K."/>
            <person name="Sreenivasaprasad S."/>
        </authorList>
    </citation>
    <scope>NUCLEOTIDE SEQUENCE</scope>
    <source>
        <strain evidence="1">Conio</strain>
    </source>
</reference>
<dbReference type="EMBL" id="WJXW01000004">
    <property type="protein sequence ID" value="KAF9737710.1"/>
    <property type="molecule type" value="Genomic_DNA"/>
</dbReference>
<dbReference type="AlphaFoldDB" id="A0A9P6KSY3"/>
<keyword evidence="2" id="KW-1185">Reference proteome</keyword>